<dbReference type="EMBL" id="PEIB01000017">
    <property type="protein sequence ID" value="RXJ72625.1"/>
    <property type="molecule type" value="Genomic_DNA"/>
</dbReference>
<dbReference type="InterPro" id="IPR024685">
    <property type="entry name" value="Adenylate_cyclase_1_N"/>
</dbReference>
<comment type="catalytic activity">
    <reaction evidence="1">
        <text>ATP = 3',5'-cyclic AMP + diphosphate</text>
        <dbReference type="Rhea" id="RHEA:15389"/>
        <dbReference type="ChEBI" id="CHEBI:30616"/>
        <dbReference type="ChEBI" id="CHEBI:33019"/>
        <dbReference type="ChEBI" id="CHEBI:58165"/>
        <dbReference type="EC" id="4.6.1.1"/>
    </reaction>
</comment>
<evidence type="ECO:0000256" key="7">
    <source>
        <dbReference type="ARBA" id="ARBA00022741"/>
    </source>
</evidence>
<evidence type="ECO:0000256" key="12">
    <source>
        <dbReference type="ARBA" id="ARBA00032637"/>
    </source>
</evidence>
<dbReference type="AlphaFoldDB" id="A0A4Q0YPZ9"/>
<dbReference type="RefSeq" id="WP_129122847.1">
    <property type="nucleotide sequence ID" value="NZ_PEIB01000017.1"/>
</dbReference>
<evidence type="ECO:0000256" key="2">
    <source>
        <dbReference type="ARBA" id="ARBA00004496"/>
    </source>
</evidence>
<dbReference type="EC" id="4.6.1.1" evidence="4"/>
<keyword evidence="7" id="KW-0547">Nucleotide-binding</keyword>
<evidence type="ECO:0000259" key="15">
    <source>
        <dbReference type="Pfam" id="PF12633"/>
    </source>
</evidence>
<dbReference type="OrthoDB" id="5571448at2"/>
<protein>
    <recommendedName>
        <fullName evidence="5">Adenylate cyclase</fullName>
        <ecNumber evidence="4">4.6.1.1</ecNumber>
    </recommendedName>
    <alternativeName>
        <fullName evidence="11">ATP pyrophosphate-lyase</fullName>
    </alternativeName>
    <alternativeName>
        <fullName evidence="12">Adenylyl cyclase</fullName>
    </alternativeName>
</protein>
<dbReference type="GO" id="GO:0006171">
    <property type="term" value="P:cAMP biosynthetic process"/>
    <property type="evidence" value="ECO:0007669"/>
    <property type="project" value="UniProtKB-KW"/>
</dbReference>
<evidence type="ECO:0000256" key="10">
    <source>
        <dbReference type="ARBA" id="ARBA00023239"/>
    </source>
</evidence>
<keyword evidence="17" id="KW-1185">Reference proteome</keyword>
<dbReference type="Pfam" id="PF01295">
    <property type="entry name" value="Adenylate_cycl"/>
    <property type="match status" value="1"/>
</dbReference>
<dbReference type="InterPro" id="IPR024686">
    <property type="entry name" value="Adenylate_cyclase_1_CS"/>
</dbReference>
<dbReference type="PANTHER" id="PTHR38760:SF1">
    <property type="entry name" value="ADENYLATE CYCLASE"/>
    <property type="match status" value="1"/>
</dbReference>
<evidence type="ECO:0000256" key="13">
    <source>
        <dbReference type="RuleBase" id="RU004184"/>
    </source>
</evidence>
<evidence type="ECO:0000256" key="4">
    <source>
        <dbReference type="ARBA" id="ARBA00012201"/>
    </source>
</evidence>
<dbReference type="InterPro" id="IPR000274">
    <property type="entry name" value="Adenylate_cyclase_1"/>
</dbReference>
<dbReference type="PIRSF" id="PIRSF001444">
    <property type="entry name" value="Adenylate_cycl"/>
    <property type="match status" value="1"/>
</dbReference>
<dbReference type="PANTHER" id="PTHR38760">
    <property type="entry name" value="ADENYLATE CYCLASE"/>
    <property type="match status" value="1"/>
</dbReference>
<comment type="caution">
    <text evidence="16">The sequence shown here is derived from an EMBL/GenBank/DDBJ whole genome shotgun (WGS) entry which is preliminary data.</text>
</comment>
<dbReference type="PROSITE" id="PS01092">
    <property type="entry name" value="ADENYLATE_CYCLASE_1_1"/>
    <property type="match status" value="1"/>
</dbReference>
<dbReference type="Pfam" id="PF12633">
    <property type="entry name" value="Adenyl_cycl_N"/>
    <property type="match status" value="1"/>
</dbReference>
<evidence type="ECO:0000256" key="5">
    <source>
        <dbReference type="ARBA" id="ARBA00021420"/>
    </source>
</evidence>
<evidence type="ECO:0000256" key="6">
    <source>
        <dbReference type="ARBA" id="ARBA00022490"/>
    </source>
</evidence>
<dbReference type="NCBIfam" id="NF006978">
    <property type="entry name" value="PRK09450.1-2"/>
    <property type="match status" value="1"/>
</dbReference>
<sequence>MFPLQNYVDQQTARLDTFNQLRLERARSAMHTQAENVFNILPVLLHHNHPAIPGFVDRDVASGISAFVLSEQHKQFVSDCMLTSGHPVSDTPVVPSGALPIKGLFSMGSTASMGQSFTSDLDIWVCVQPWLTDDDRAVLDSKCSLVSDWAMTQGVEVNFFLMCENRFRKNLCQEMTSDNCGSTQHYLLLDEFYRSAVHLAGQRLLWYMVPPEMEGCYEDYVEQLISESNIERTEWVDFGGLPSIPAEEYFGSSLWQLYKSIDSPYKSVLKAILLEAYSWEYPGTQLLSVDGKRRFFAGMLDVYQSDAYYLMLEKVTRYLERIGDNRRLDLVRRCFYLKTHEKLTRDPGPSSVPWRREVLCLLTREWGWDNDKLATLDNRRNWKVEEVKDAHNELLDALMLSYRNLIRFARRNDITSSISPEEISILARKLYAAFEELPGKVTLLNPQLSPDLHEQDLSFIQVPEGRNNPPGWYLYKHSLVPHDIIGRAPLEHNRYLSKLVSWAFFNGLLTESTSLHGVIRDCDVDIDKLYQLVSDIRNTFPIRRPQPSLKALSSPCEIRKLALFVNLEEDPTMDLRQPAVRFDFKNTDIFSYGAEQKCLVGSIDLVYRNSWNEVRTLNFRGPNAILDVLKTLLGKMHQDALAPESVDVFCYSSKMRGLIRNLVYQLVAECIEMRLQPVVQEKRRRFKALRVADKTFGLFFERRGVSVQKLENSVEFYRSISSNKVTGSPLMLMEHETEIQPPEAVDAFASEGLIQFFFEDCDKGYNIYVLDENNRVEMYRQCHGDKEEVIQGVNRFYTSSVGDKMSFSSQTVNFNLPQFYDIVRLGSGRVQVIPFKSDRSWPRQEDTGYSDLPPQAASMK</sequence>
<dbReference type="GO" id="GO:0004016">
    <property type="term" value="F:adenylate cyclase activity"/>
    <property type="evidence" value="ECO:0007669"/>
    <property type="project" value="UniProtKB-EC"/>
</dbReference>
<gene>
    <name evidence="16" type="ORF">CS022_14345</name>
</gene>
<keyword evidence="9" id="KW-0115">cAMP biosynthesis</keyword>
<accession>A0A4Q0YPZ9</accession>
<name>A0A4Q0YPZ9_9GAMM</name>
<reference evidence="16 17" key="1">
    <citation type="submission" date="2017-10" db="EMBL/GenBank/DDBJ databases">
        <title>Nyctiphanis sp. nov., isolated from the stomach of the euphausiid Nyctiphanes simplex (Hansen, 1911) in the Gulf of California.</title>
        <authorList>
            <person name="Gomez-Gil B."/>
            <person name="Aguilar-Mendez M."/>
            <person name="Lopez-Cortes A."/>
            <person name="Gomez-Gutierrez J."/>
            <person name="Roque A."/>
            <person name="Lang E."/>
            <person name="Gonzalez-Castillo A."/>
        </authorList>
    </citation>
    <scope>NUCLEOTIDE SEQUENCE [LARGE SCALE GENOMIC DNA]</scope>
    <source>
        <strain evidence="16 17">CAIM 600</strain>
    </source>
</reference>
<evidence type="ECO:0000256" key="8">
    <source>
        <dbReference type="ARBA" id="ARBA00022840"/>
    </source>
</evidence>
<dbReference type="GO" id="GO:0005737">
    <property type="term" value="C:cytoplasm"/>
    <property type="evidence" value="ECO:0007669"/>
    <property type="project" value="UniProtKB-SubCell"/>
</dbReference>
<evidence type="ECO:0000256" key="9">
    <source>
        <dbReference type="ARBA" id="ARBA00022998"/>
    </source>
</evidence>
<evidence type="ECO:0000313" key="16">
    <source>
        <dbReference type="EMBL" id="RXJ72625.1"/>
    </source>
</evidence>
<dbReference type="GO" id="GO:0005524">
    <property type="term" value="F:ATP binding"/>
    <property type="evidence" value="ECO:0007669"/>
    <property type="project" value="UniProtKB-KW"/>
</dbReference>
<comment type="subcellular location">
    <subcellularLocation>
        <location evidence="2">Cytoplasm</location>
    </subcellularLocation>
</comment>
<keyword evidence="10" id="KW-0456">Lyase</keyword>
<evidence type="ECO:0000313" key="17">
    <source>
        <dbReference type="Proteomes" id="UP000290287"/>
    </source>
</evidence>
<proteinExistence type="inferred from homology"/>
<evidence type="ECO:0000256" key="3">
    <source>
        <dbReference type="ARBA" id="ARBA00007901"/>
    </source>
</evidence>
<evidence type="ECO:0000256" key="1">
    <source>
        <dbReference type="ARBA" id="ARBA00001593"/>
    </source>
</evidence>
<comment type="similarity">
    <text evidence="3 13">Belongs to the adenylyl cyclase class-1 family.</text>
</comment>
<evidence type="ECO:0000256" key="14">
    <source>
        <dbReference type="SAM" id="MobiDB-lite"/>
    </source>
</evidence>
<keyword evidence="8" id="KW-0067">ATP-binding</keyword>
<feature type="region of interest" description="Disordered" evidence="14">
    <location>
        <begin position="840"/>
        <end position="860"/>
    </location>
</feature>
<evidence type="ECO:0000256" key="11">
    <source>
        <dbReference type="ARBA" id="ARBA00032597"/>
    </source>
</evidence>
<feature type="domain" description="Adenylate cyclase class-I N-terminal" evidence="15">
    <location>
        <begin position="10"/>
        <end position="207"/>
    </location>
</feature>
<organism evidence="16 17">
    <name type="scientific">Veronia nyctiphanis</name>
    <dbReference type="NCBI Taxonomy" id="1278244"/>
    <lineage>
        <taxon>Bacteria</taxon>
        <taxon>Pseudomonadati</taxon>
        <taxon>Pseudomonadota</taxon>
        <taxon>Gammaproteobacteria</taxon>
        <taxon>Vibrionales</taxon>
        <taxon>Vibrionaceae</taxon>
        <taxon>Veronia</taxon>
    </lineage>
</organism>
<dbReference type="Proteomes" id="UP000290287">
    <property type="component" value="Unassembled WGS sequence"/>
</dbReference>
<keyword evidence="6" id="KW-0963">Cytoplasm</keyword>